<proteinExistence type="predicted"/>
<sequence>MSLLLLLFLLLMLSPTRTWWPALFYLLSTQRAPLIGRLFDYRVEPDQPRKKAKAVPGDLSPRKPLPPSLGTNNKTPFLLTQRP</sequence>
<dbReference type="Proteomes" id="UP000494115">
    <property type="component" value="Unassembled WGS sequence"/>
</dbReference>
<evidence type="ECO:0000313" key="2">
    <source>
        <dbReference type="EMBL" id="CAB3799465.1"/>
    </source>
</evidence>
<reference evidence="2 3" key="1">
    <citation type="submission" date="2020-04" db="EMBL/GenBank/DDBJ databases">
        <authorList>
            <person name="De Canck E."/>
        </authorList>
    </citation>
    <scope>NUCLEOTIDE SEQUENCE [LARGE SCALE GENOMIC DNA]</scope>
    <source>
        <strain evidence="2 3">LMG 28138</strain>
    </source>
</reference>
<dbReference type="EMBL" id="CADIKM010000033">
    <property type="protein sequence ID" value="CAB3799465.1"/>
    <property type="molecule type" value="Genomic_DNA"/>
</dbReference>
<feature type="region of interest" description="Disordered" evidence="1">
    <location>
        <begin position="46"/>
        <end position="83"/>
    </location>
</feature>
<organism evidence="2 3">
    <name type="scientific">Pararobbsia alpina</name>
    <dbReference type="NCBI Taxonomy" id="621374"/>
    <lineage>
        <taxon>Bacteria</taxon>
        <taxon>Pseudomonadati</taxon>
        <taxon>Pseudomonadota</taxon>
        <taxon>Betaproteobacteria</taxon>
        <taxon>Burkholderiales</taxon>
        <taxon>Burkholderiaceae</taxon>
        <taxon>Pararobbsia</taxon>
    </lineage>
</organism>
<evidence type="ECO:0000256" key="1">
    <source>
        <dbReference type="SAM" id="MobiDB-lite"/>
    </source>
</evidence>
<evidence type="ECO:0000313" key="3">
    <source>
        <dbReference type="Proteomes" id="UP000494115"/>
    </source>
</evidence>
<accession>A0A6S7C1V0</accession>
<keyword evidence="3" id="KW-1185">Reference proteome</keyword>
<dbReference type="AlphaFoldDB" id="A0A6S7C1V0"/>
<name>A0A6S7C1V0_9BURK</name>
<gene>
    <name evidence="2" type="ORF">LMG28138_04654</name>
</gene>
<protein>
    <submittedName>
        <fullName evidence="2">Uncharacterized protein</fullName>
    </submittedName>
</protein>